<protein>
    <submittedName>
        <fullName evidence="1">Uncharacterized protein</fullName>
    </submittedName>
</protein>
<sequence>MFVILTSIYLFYSFLFFNLILSGSEHSNSSFPNSKSVSLDSIMYSDEVDALSVPDIPRFYILHFWYKRRWRLLQAFHCPAIIINSPRFAGLDRERLELSKHVKFEAVMREIGNVMVRGKANLVTD</sequence>
<gene>
    <name evidence="1" type="ORF">OLEA9_A024195</name>
</gene>
<organism evidence="1 2">
    <name type="scientific">Olea europaea subsp. europaea</name>
    <dbReference type="NCBI Taxonomy" id="158383"/>
    <lineage>
        <taxon>Eukaryota</taxon>
        <taxon>Viridiplantae</taxon>
        <taxon>Streptophyta</taxon>
        <taxon>Embryophyta</taxon>
        <taxon>Tracheophyta</taxon>
        <taxon>Spermatophyta</taxon>
        <taxon>Magnoliopsida</taxon>
        <taxon>eudicotyledons</taxon>
        <taxon>Gunneridae</taxon>
        <taxon>Pentapetalae</taxon>
        <taxon>asterids</taxon>
        <taxon>lamiids</taxon>
        <taxon>Lamiales</taxon>
        <taxon>Oleaceae</taxon>
        <taxon>Oleeae</taxon>
        <taxon>Olea</taxon>
    </lineage>
</organism>
<dbReference type="AlphaFoldDB" id="A0A8S0UVY7"/>
<comment type="caution">
    <text evidence="1">The sequence shown here is derived from an EMBL/GenBank/DDBJ whole genome shotgun (WGS) entry which is preliminary data.</text>
</comment>
<dbReference type="Proteomes" id="UP000594638">
    <property type="component" value="Unassembled WGS sequence"/>
</dbReference>
<name>A0A8S0UVY7_OLEEU</name>
<evidence type="ECO:0000313" key="2">
    <source>
        <dbReference type="Proteomes" id="UP000594638"/>
    </source>
</evidence>
<accession>A0A8S0UVY7</accession>
<keyword evidence="2" id="KW-1185">Reference proteome</keyword>
<dbReference type="EMBL" id="CACTIH010009115">
    <property type="protein sequence ID" value="CAA3024733.1"/>
    <property type="molecule type" value="Genomic_DNA"/>
</dbReference>
<dbReference type="Gramene" id="OE9A024195T1">
    <property type="protein sequence ID" value="OE9A024195C1"/>
    <property type="gene ID" value="OE9A024195"/>
</dbReference>
<proteinExistence type="predicted"/>
<reference evidence="1 2" key="1">
    <citation type="submission" date="2019-12" db="EMBL/GenBank/DDBJ databases">
        <authorList>
            <person name="Alioto T."/>
            <person name="Alioto T."/>
            <person name="Gomez Garrido J."/>
        </authorList>
    </citation>
    <scope>NUCLEOTIDE SEQUENCE [LARGE SCALE GENOMIC DNA]</scope>
</reference>
<evidence type="ECO:0000313" key="1">
    <source>
        <dbReference type="EMBL" id="CAA3024733.1"/>
    </source>
</evidence>